<evidence type="ECO:0000313" key="2">
    <source>
        <dbReference type="Proteomes" id="UP000054770"/>
    </source>
</evidence>
<comment type="caution">
    <text evidence="1">The sequence shown here is derived from an EMBL/GenBank/DDBJ whole genome shotgun (WGS) entry which is preliminary data.</text>
</comment>
<proteinExistence type="predicted"/>
<gene>
    <name evidence="1" type="ORF">AWB68_06947</name>
</gene>
<dbReference type="EMBL" id="FCON02000140">
    <property type="protein sequence ID" value="SAL83539.1"/>
    <property type="molecule type" value="Genomic_DNA"/>
</dbReference>
<sequence length="54" mass="5724">MNRNGRSRSSGIVGHDAPEYPAVTAQLQGLIDLILQIAMRGFDAAILILMGSSP</sequence>
<dbReference type="Proteomes" id="UP000054770">
    <property type="component" value="Unassembled WGS sequence"/>
</dbReference>
<organism evidence="1 2">
    <name type="scientific">Caballeronia choica</name>
    <dbReference type="NCBI Taxonomy" id="326476"/>
    <lineage>
        <taxon>Bacteria</taxon>
        <taxon>Pseudomonadati</taxon>
        <taxon>Pseudomonadota</taxon>
        <taxon>Betaproteobacteria</taxon>
        <taxon>Burkholderiales</taxon>
        <taxon>Burkholderiaceae</taxon>
        <taxon>Caballeronia</taxon>
    </lineage>
</organism>
<dbReference type="AlphaFoldDB" id="A0A158KS18"/>
<evidence type="ECO:0000313" key="1">
    <source>
        <dbReference type="EMBL" id="SAL83539.1"/>
    </source>
</evidence>
<name>A0A158KS18_9BURK</name>
<accession>A0A158KS18</accession>
<keyword evidence="2" id="KW-1185">Reference proteome</keyword>
<protein>
    <submittedName>
        <fullName evidence="1">Uncharacterized protein</fullName>
    </submittedName>
</protein>
<reference evidence="1" key="1">
    <citation type="submission" date="2016-01" db="EMBL/GenBank/DDBJ databases">
        <authorList>
            <person name="Peeters C."/>
        </authorList>
    </citation>
    <scope>NUCLEOTIDE SEQUENCE [LARGE SCALE GENOMIC DNA]</scope>
    <source>
        <strain evidence="1">LMG 22940</strain>
    </source>
</reference>